<dbReference type="PANTHER" id="PTHR34406">
    <property type="entry name" value="PROTEIN YCEI"/>
    <property type="match status" value="1"/>
</dbReference>
<dbReference type="EMBL" id="MFKO01000006">
    <property type="protein sequence ID" value="OGG41599.1"/>
    <property type="molecule type" value="Genomic_DNA"/>
</dbReference>
<dbReference type="InterPro" id="IPR036761">
    <property type="entry name" value="TTHA0802/YceI-like_sf"/>
</dbReference>
<gene>
    <name evidence="2" type="ORF">A2837_00190</name>
</gene>
<organism evidence="2 3">
    <name type="scientific">Candidatus Kaiserbacteria bacterium RIFCSPHIGHO2_01_FULL_46_22</name>
    <dbReference type="NCBI Taxonomy" id="1798475"/>
    <lineage>
        <taxon>Bacteria</taxon>
        <taxon>Candidatus Kaiseribacteriota</taxon>
    </lineage>
</organism>
<protein>
    <recommendedName>
        <fullName evidence="1">Lipid/polyisoprenoid-binding YceI-like domain-containing protein</fullName>
    </recommendedName>
</protein>
<comment type="caution">
    <text evidence="2">The sequence shown here is derived from an EMBL/GenBank/DDBJ whole genome shotgun (WGS) entry which is preliminary data.</text>
</comment>
<dbReference type="SUPFAM" id="SSF101874">
    <property type="entry name" value="YceI-like"/>
    <property type="match status" value="1"/>
</dbReference>
<proteinExistence type="predicted"/>
<feature type="domain" description="Lipid/polyisoprenoid-binding YceI-like" evidence="1">
    <location>
        <begin position="55"/>
        <end position="236"/>
    </location>
</feature>
<name>A0A1F6BXC7_9BACT</name>
<dbReference type="Proteomes" id="UP000176322">
    <property type="component" value="Unassembled WGS sequence"/>
</dbReference>
<accession>A0A1F6BXC7</accession>
<sequence length="237" mass="25499">MQKIVIVIAAIVVVLGGGYWFINRDSVSESTTSNEEISNTPEITEESVTTLDTGTYKVDEEQSTITWQAGKPAITGYVHTGKFSLADGSEFVVADQSLAGEVTVDMNSLDMVSLGGGKAGQESTLEGHLKGERFFDVETYPTATFRVTDISPKVLPGPDNIEYTATGELTMKGVTKTINFPIKVFVASKAEAWMTAQFSLDRTEWGLTAGSAKVAEAITEQIIGDTVTLDLSVRLIK</sequence>
<dbReference type="PANTHER" id="PTHR34406:SF1">
    <property type="entry name" value="PROTEIN YCEI"/>
    <property type="match status" value="1"/>
</dbReference>
<evidence type="ECO:0000259" key="1">
    <source>
        <dbReference type="SMART" id="SM00867"/>
    </source>
</evidence>
<evidence type="ECO:0000313" key="3">
    <source>
        <dbReference type="Proteomes" id="UP000176322"/>
    </source>
</evidence>
<dbReference type="Pfam" id="PF04264">
    <property type="entry name" value="YceI"/>
    <property type="match status" value="1"/>
</dbReference>
<dbReference type="AlphaFoldDB" id="A0A1F6BXC7"/>
<reference evidence="2 3" key="1">
    <citation type="journal article" date="2016" name="Nat. Commun.">
        <title>Thousands of microbial genomes shed light on interconnected biogeochemical processes in an aquifer system.</title>
        <authorList>
            <person name="Anantharaman K."/>
            <person name="Brown C.T."/>
            <person name="Hug L.A."/>
            <person name="Sharon I."/>
            <person name="Castelle C.J."/>
            <person name="Probst A.J."/>
            <person name="Thomas B.C."/>
            <person name="Singh A."/>
            <person name="Wilkins M.J."/>
            <person name="Karaoz U."/>
            <person name="Brodie E.L."/>
            <person name="Williams K.H."/>
            <person name="Hubbard S.S."/>
            <person name="Banfield J.F."/>
        </authorList>
    </citation>
    <scope>NUCLEOTIDE SEQUENCE [LARGE SCALE GENOMIC DNA]</scope>
</reference>
<dbReference type="SMART" id="SM00867">
    <property type="entry name" value="YceI"/>
    <property type="match status" value="1"/>
</dbReference>
<dbReference type="Gene3D" id="2.40.128.110">
    <property type="entry name" value="Lipid/polyisoprenoid-binding, YceI-like"/>
    <property type="match status" value="1"/>
</dbReference>
<dbReference type="InterPro" id="IPR007372">
    <property type="entry name" value="Lipid/polyisoprenoid-bd_YceI"/>
</dbReference>
<dbReference type="STRING" id="1798475.A2837_00190"/>
<evidence type="ECO:0000313" key="2">
    <source>
        <dbReference type="EMBL" id="OGG41599.1"/>
    </source>
</evidence>